<dbReference type="Gene3D" id="3.90.1010.10">
    <property type="match status" value="1"/>
</dbReference>
<protein>
    <submittedName>
        <fullName evidence="2">Iron-sulfur cluster assembly scaffold protein</fullName>
    </submittedName>
</protein>
<proteinExistence type="predicted"/>
<dbReference type="SUPFAM" id="SSF117916">
    <property type="entry name" value="Fe-S cluster assembly (FSCA) domain-like"/>
    <property type="match status" value="1"/>
</dbReference>
<keyword evidence="3" id="KW-1185">Reference proteome</keyword>
<dbReference type="InterPro" id="IPR002871">
    <property type="entry name" value="NIF_FeS_clus_asmbl_NifU_N"/>
</dbReference>
<dbReference type="InterPro" id="IPR034904">
    <property type="entry name" value="FSCA_dom_sf"/>
</dbReference>
<feature type="domain" description="NIF system FeS cluster assembly NifU N-terminal" evidence="1">
    <location>
        <begin position="4"/>
        <end position="68"/>
    </location>
</feature>
<dbReference type="Pfam" id="PF01592">
    <property type="entry name" value="NifU_N"/>
    <property type="match status" value="1"/>
</dbReference>
<dbReference type="Proteomes" id="UP001220010">
    <property type="component" value="Unassembled WGS sequence"/>
</dbReference>
<dbReference type="EMBL" id="JARFPK010000012">
    <property type="protein sequence ID" value="MDF0590410.1"/>
    <property type="molecule type" value="Genomic_DNA"/>
</dbReference>
<dbReference type="PANTHER" id="PTHR10093">
    <property type="entry name" value="IRON-SULFUR CLUSTER ASSEMBLY ENZYME NIFU HOMOLOG"/>
    <property type="match status" value="1"/>
</dbReference>
<dbReference type="SUPFAM" id="SSF82649">
    <property type="entry name" value="SufE/NifU"/>
    <property type="match status" value="1"/>
</dbReference>
<reference evidence="2 3" key="1">
    <citation type="submission" date="2023-03" db="EMBL/GenBank/DDBJ databases">
        <title>WGS of Methanotrichaceae archaeon Mx.</title>
        <authorList>
            <person name="Sorokin D.Y."/>
            <person name="Merkel A.Y."/>
        </authorList>
    </citation>
    <scope>NUCLEOTIDE SEQUENCE [LARGE SCALE GENOMIC DNA]</scope>
    <source>
        <strain evidence="2 3">Mx</strain>
    </source>
</reference>
<dbReference type="CDD" id="cd06664">
    <property type="entry name" value="IscU_like"/>
    <property type="match status" value="1"/>
</dbReference>
<name>A0ABT5X6U1_9EURY</name>
<evidence type="ECO:0000259" key="1">
    <source>
        <dbReference type="Pfam" id="PF01592"/>
    </source>
</evidence>
<comment type="caution">
    <text evidence="2">The sequence shown here is derived from an EMBL/GenBank/DDBJ whole genome shotgun (WGS) entry which is preliminary data.</text>
</comment>
<gene>
    <name evidence="2" type="ORF">P0O15_04380</name>
</gene>
<accession>A0ABT5X6U1</accession>
<evidence type="ECO:0000313" key="2">
    <source>
        <dbReference type="EMBL" id="MDF0590410.1"/>
    </source>
</evidence>
<evidence type="ECO:0000313" key="3">
    <source>
        <dbReference type="Proteomes" id="UP001220010"/>
    </source>
</evidence>
<sequence>MLRCAAKIASTSVTTQLTKGKTLEEAKSVSLKEVVEELGGLPKNKVHCAHLATSGLKAAIMKYEAKRGERDIDADFVRRLLAGALDPEKGLNIIPAKRVEGVDVEGRRVRVLLSKELDPEARATMAEDVAGVFSGLEVEVTVK</sequence>
<organism evidence="2 3">
    <name type="scientific">Candidatus Methanocrinis natronophilus</name>
    <dbReference type="NCBI Taxonomy" id="3033396"/>
    <lineage>
        <taxon>Archaea</taxon>
        <taxon>Methanobacteriati</taxon>
        <taxon>Methanobacteriota</taxon>
        <taxon>Stenosarchaea group</taxon>
        <taxon>Methanomicrobia</taxon>
        <taxon>Methanotrichales</taxon>
        <taxon>Methanotrichaceae</taxon>
        <taxon>Methanocrinis</taxon>
    </lineage>
</organism>